<dbReference type="CDD" id="cd00160">
    <property type="entry name" value="RhoGEF"/>
    <property type="match status" value="2"/>
</dbReference>
<dbReference type="EMBL" id="KL198020">
    <property type="protein sequence ID" value="KDQ19102.1"/>
    <property type="molecule type" value="Genomic_DNA"/>
</dbReference>
<evidence type="ECO:0000259" key="4">
    <source>
        <dbReference type="PROSITE" id="PS50003"/>
    </source>
</evidence>
<sequence length="1306" mass="147720">MASSIPGLNTGAAPLSPQLPTPHSPSSSPEPSPRREQDILEERLYQAKGRLELHHDPSRAGGSGANGLDAYFDQDEEAYGEEFGYDFDPDDEDEDDDRFVNLALLSHVAVKLKDKIKRETHVKGSIPYPRAFTGKDIVSTIQQIIQRELLINLNISTNDRRVALQVARSLQNQLFFYEVEWGGRALVDGVEDVYMFLEDAGGGIVEREELPTGVITVLTHCYSPSCGEDGQCYSYGCMRGKISGAFDPPVTTPPEVEAPRETKRDWPDGIDSTVLSSLPESEIKRQTIIHKIITKEKQYIDDLDLIETLFIRGIREANPPLIPPAELDEFIDDVFGNILDLRECNRRLLEVMRVREREQAPIIQRIGDVFLGAAAEFRLAYPNYVGHFQVAEKRLKDELESNPEFRLFVEQCARHPDSRRLDLKSFISRPAEHLQRYPVLLEAIQKETAEGNPDADFLGEAIQAIRRLSTVAQLMTFQTAMLRGPTAKYEWEDLVPEDVRSGMSKKETKRQHIIFELIKGEMEYVKDLEILEHVFLQPIRSRDIIPVDRLDTFIADVFHNFAELHAHNRRLLDRMHEVQREEHPVIRSVCAAVFDAALNWRDAYMEYIPHYPIAEYRMKEEIQNNPAFKEFYDQALRHPDVRRLDLGFFINRPIPRLLRYDLLLTAILDATPEGHEDKENIPQALEIIAGLARATDAGIASAKQKVELWKYNANLVWRPGEEVDMDLLDETRTLVHTGKLLRQPDGGLEWSGWSELFVLLFDNYLVLTKEKVTKDGVTKYHVNRRPIPLELLSLLGFTEVAQQRSTGLLRGLRGGERHADAGPPMNGQNLEAPGDSRSIFPCSIHHAGRVGGIYHLFAESSQQRAEWKQKLEEAMGLRAVVQEANKVFEIETLSTDTFLTPSMQAASTFSWSGDSPFTGKVTCSVPFSTADGRGLVAIGCAEGVWIGLRHDSKSMRRVLHLKMVTQCAMLEDFGIFLVLADKSLFAYHIEALVPSNPPSANSTRTPQKLNGTKDVQFFSVGTLNGRTLIIYMKKKGLDSVFRVLEPVTGKITEKAKHPSAFGRFMSTSRSEWFRVYRDFFLPSEAFDLIFLKAKIAIMCTKGFEIMDLTDFKSSTIPQRDDPRQAALTKRCESSRPMGMFRSGENEFLLCYDEFGLYVDRHGDPSRSSGTIEWEGTAERVAFHPPYVLIFDQRFVEIRHIDKGKLVQIIRGAEVRCIWDGRGASTTPLATPGPAGWADNNSQECRIHAVMKLEDGNPQAKAVVQHVFELVPTIQLYPGPMSSGSPPTSTYFPQQRDVFANVSAWRM</sequence>
<gene>
    <name evidence="7" type="ORF">BOTBODRAFT_103593</name>
</gene>
<dbReference type="SUPFAM" id="SSF50729">
    <property type="entry name" value="PH domain-like"/>
    <property type="match status" value="1"/>
</dbReference>
<organism evidence="7 8">
    <name type="scientific">Botryobasidium botryosum (strain FD-172 SS1)</name>
    <dbReference type="NCBI Taxonomy" id="930990"/>
    <lineage>
        <taxon>Eukaryota</taxon>
        <taxon>Fungi</taxon>
        <taxon>Dikarya</taxon>
        <taxon>Basidiomycota</taxon>
        <taxon>Agaricomycotina</taxon>
        <taxon>Agaricomycetes</taxon>
        <taxon>Cantharellales</taxon>
        <taxon>Botryobasidiaceae</taxon>
        <taxon>Botryobasidium</taxon>
    </lineage>
</organism>
<evidence type="ECO:0000313" key="7">
    <source>
        <dbReference type="EMBL" id="KDQ19102.1"/>
    </source>
</evidence>
<dbReference type="CDD" id="cd04435">
    <property type="entry name" value="DEP_fRom2"/>
    <property type="match status" value="1"/>
</dbReference>
<dbReference type="InterPro" id="IPR001180">
    <property type="entry name" value="CNH_dom"/>
</dbReference>
<feature type="domain" description="PH" evidence="4">
    <location>
        <begin position="733"/>
        <end position="876"/>
    </location>
</feature>
<feature type="domain" description="DH" evidence="5">
    <location>
        <begin position="509"/>
        <end position="698"/>
    </location>
</feature>
<dbReference type="InterPro" id="IPR001849">
    <property type="entry name" value="PH_domain"/>
</dbReference>
<dbReference type="STRING" id="930990.A0A067N4N5"/>
<dbReference type="InterPro" id="IPR041675">
    <property type="entry name" value="PH_5"/>
</dbReference>
<feature type="compositionally biased region" description="Pro residues" evidence="3">
    <location>
        <begin position="17"/>
        <end position="31"/>
    </location>
</feature>
<dbReference type="Gene3D" id="1.20.900.10">
    <property type="entry name" value="Dbl homology (DH) domain"/>
    <property type="match status" value="2"/>
</dbReference>
<dbReference type="SUPFAM" id="SSF48065">
    <property type="entry name" value="DBL homology domain (DH-domain)"/>
    <property type="match status" value="2"/>
</dbReference>
<keyword evidence="1" id="KW-0597">Phosphoprotein</keyword>
<dbReference type="Proteomes" id="UP000027195">
    <property type="component" value="Unassembled WGS sequence"/>
</dbReference>
<name>A0A067N4N5_BOTB1</name>
<dbReference type="Pfam" id="PF00780">
    <property type="entry name" value="CNH"/>
    <property type="match status" value="1"/>
</dbReference>
<protein>
    <recommendedName>
        <fullName evidence="9">DH domain-containing protein</fullName>
    </recommendedName>
</protein>
<evidence type="ECO:0000256" key="2">
    <source>
        <dbReference type="ARBA" id="ARBA00022658"/>
    </source>
</evidence>
<dbReference type="GO" id="GO:0005085">
    <property type="term" value="F:guanyl-nucleotide exchange factor activity"/>
    <property type="evidence" value="ECO:0007669"/>
    <property type="project" value="UniProtKB-KW"/>
</dbReference>
<dbReference type="Pfam" id="PF15405">
    <property type="entry name" value="PH_5"/>
    <property type="match status" value="1"/>
</dbReference>
<evidence type="ECO:0000313" key="8">
    <source>
        <dbReference type="Proteomes" id="UP000027195"/>
    </source>
</evidence>
<dbReference type="Gene3D" id="2.30.29.30">
    <property type="entry name" value="Pleckstrin-homology domain (PH domain)/Phosphotyrosine-binding domain (PTB)"/>
    <property type="match status" value="1"/>
</dbReference>
<proteinExistence type="predicted"/>
<dbReference type="InterPro" id="IPR011993">
    <property type="entry name" value="PH-like_dom_sf"/>
</dbReference>
<keyword evidence="8" id="KW-1185">Reference proteome</keyword>
<dbReference type="PANTHER" id="PTHR46572:SF1">
    <property type="entry name" value="RHO1 GUANINE NUCLEOTIDE EXCHANGE FACTOR TUS1"/>
    <property type="match status" value="1"/>
</dbReference>
<dbReference type="InParanoid" id="A0A067N4N5"/>
<dbReference type="SMART" id="SM00233">
    <property type="entry name" value="PH"/>
    <property type="match status" value="1"/>
</dbReference>
<feature type="compositionally biased region" description="Basic and acidic residues" evidence="3">
    <location>
        <begin position="32"/>
        <end position="58"/>
    </location>
</feature>
<keyword evidence="2" id="KW-0344">Guanine-nucleotide releasing factor</keyword>
<dbReference type="SMART" id="SM00036">
    <property type="entry name" value="CNH"/>
    <property type="match status" value="1"/>
</dbReference>
<accession>A0A067N4N5</accession>
<evidence type="ECO:0000256" key="1">
    <source>
        <dbReference type="ARBA" id="ARBA00022553"/>
    </source>
</evidence>
<evidence type="ECO:0000259" key="5">
    <source>
        <dbReference type="PROSITE" id="PS50010"/>
    </source>
</evidence>
<dbReference type="PROSITE" id="PS50010">
    <property type="entry name" value="DH_2"/>
    <property type="match status" value="2"/>
</dbReference>
<feature type="region of interest" description="Disordered" evidence="3">
    <location>
        <begin position="1"/>
        <end position="70"/>
    </location>
</feature>
<dbReference type="PROSITE" id="PS50219">
    <property type="entry name" value="CNH"/>
    <property type="match status" value="1"/>
</dbReference>
<dbReference type="HOGENOM" id="CLU_001251_1_0_1"/>
<dbReference type="InterPro" id="IPR000219">
    <property type="entry name" value="DH_dom"/>
</dbReference>
<dbReference type="InterPro" id="IPR035899">
    <property type="entry name" value="DBL_dom_sf"/>
</dbReference>
<dbReference type="Pfam" id="PF00621">
    <property type="entry name" value="RhoGEF"/>
    <property type="match status" value="2"/>
</dbReference>
<evidence type="ECO:0008006" key="9">
    <source>
        <dbReference type="Google" id="ProtNLM"/>
    </source>
</evidence>
<dbReference type="PROSITE" id="PS50003">
    <property type="entry name" value="PH_DOMAIN"/>
    <property type="match status" value="1"/>
</dbReference>
<feature type="domain" description="CNH" evidence="6">
    <location>
        <begin position="918"/>
        <end position="1224"/>
    </location>
</feature>
<dbReference type="InterPro" id="IPR052233">
    <property type="entry name" value="Rho-type_GEFs"/>
</dbReference>
<feature type="domain" description="DH" evidence="5">
    <location>
        <begin position="284"/>
        <end position="475"/>
    </location>
</feature>
<feature type="region of interest" description="Disordered" evidence="3">
    <location>
        <begin position="813"/>
        <end position="832"/>
    </location>
</feature>
<evidence type="ECO:0000259" key="6">
    <source>
        <dbReference type="PROSITE" id="PS50219"/>
    </source>
</evidence>
<reference evidence="8" key="1">
    <citation type="journal article" date="2014" name="Proc. Natl. Acad. Sci. U.S.A.">
        <title>Extensive sampling of basidiomycete genomes demonstrates inadequacy of the white-rot/brown-rot paradigm for wood decay fungi.</title>
        <authorList>
            <person name="Riley R."/>
            <person name="Salamov A.A."/>
            <person name="Brown D.W."/>
            <person name="Nagy L.G."/>
            <person name="Floudas D."/>
            <person name="Held B.W."/>
            <person name="Levasseur A."/>
            <person name="Lombard V."/>
            <person name="Morin E."/>
            <person name="Otillar R."/>
            <person name="Lindquist E.A."/>
            <person name="Sun H."/>
            <person name="LaButti K.M."/>
            <person name="Schmutz J."/>
            <person name="Jabbour D."/>
            <person name="Luo H."/>
            <person name="Baker S.E."/>
            <person name="Pisabarro A.G."/>
            <person name="Walton J.D."/>
            <person name="Blanchette R.A."/>
            <person name="Henrissat B."/>
            <person name="Martin F."/>
            <person name="Cullen D."/>
            <person name="Hibbett D.S."/>
            <person name="Grigoriev I.V."/>
        </authorList>
    </citation>
    <scope>NUCLEOTIDE SEQUENCE [LARGE SCALE GENOMIC DNA]</scope>
    <source>
        <strain evidence="8">FD-172 SS1</strain>
    </source>
</reference>
<dbReference type="OrthoDB" id="2272012at2759"/>
<dbReference type="SMART" id="SM00325">
    <property type="entry name" value="RhoGEF"/>
    <property type="match status" value="2"/>
</dbReference>
<evidence type="ECO:0000256" key="3">
    <source>
        <dbReference type="SAM" id="MobiDB-lite"/>
    </source>
</evidence>
<dbReference type="PANTHER" id="PTHR46572">
    <property type="entry name" value="RHO1 GDP-GTP EXCHANGE PROTEIN 1-RELATED"/>
    <property type="match status" value="1"/>
</dbReference>